<reference evidence="2 3" key="1">
    <citation type="submission" date="2018-02" db="EMBL/GenBank/DDBJ databases">
        <title>Genome sequence of the basidiomycete white-rot fungus Phlebia centrifuga.</title>
        <authorList>
            <person name="Granchi Z."/>
            <person name="Peng M."/>
            <person name="de Vries R.P."/>
            <person name="Hilden K."/>
            <person name="Makela M.R."/>
            <person name="Grigoriev I."/>
            <person name="Riley R."/>
        </authorList>
    </citation>
    <scope>NUCLEOTIDE SEQUENCE [LARGE SCALE GENOMIC DNA]</scope>
    <source>
        <strain evidence="2 3">FBCC195</strain>
    </source>
</reference>
<feature type="non-terminal residue" evidence="2">
    <location>
        <position position="80"/>
    </location>
</feature>
<feature type="region of interest" description="Disordered" evidence="1">
    <location>
        <begin position="1"/>
        <end position="25"/>
    </location>
</feature>
<keyword evidence="3" id="KW-1185">Reference proteome</keyword>
<sequence length="80" mass="8624">MASSTATPPSALAALPSQSKDSELLKTREEQRQSFIYLASTTENVVLELNRETVSLIPWACSIGANIHKLRKSGPSPAVQ</sequence>
<dbReference type="EMBL" id="MLYV02000284">
    <property type="protein sequence ID" value="PSS18917.1"/>
    <property type="molecule type" value="Genomic_DNA"/>
</dbReference>
<name>A0A2R6R109_9APHY</name>
<organism evidence="2 3">
    <name type="scientific">Hermanssonia centrifuga</name>
    <dbReference type="NCBI Taxonomy" id="98765"/>
    <lineage>
        <taxon>Eukaryota</taxon>
        <taxon>Fungi</taxon>
        <taxon>Dikarya</taxon>
        <taxon>Basidiomycota</taxon>
        <taxon>Agaricomycotina</taxon>
        <taxon>Agaricomycetes</taxon>
        <taxon>Polyporales</taxon>
        <taxon>Meruliaceae</taxon>
        <taxon>Hermanssonia</taxon>
    </lineage>
</organism>
<dbReference type="Proteomes" id="UP000186601">
    <property type="component" value="Unassembled WGS sequence"/>
</dbReference>
<evidence type="ECO:0000313" key="2">
    <source>
        <dbReference type="EMBL" id="PSS18917.1"/>
    </source>
</evidence>
<accession>A0A2R6R109</accession>
<feature type="compositionally biased region" description="Low complexity" evidence="1">
    <location>
        <begin position="1"/>
        <end position="17"/>
    </location>
</feature>
<dbReference type="AlphaFoldDB" id="A0A2R6R109"/>
<evidence type="ECO:0000256" key="1">
    <source>
        <dbReference type="SAM" id="MobiDB-lite"/>
    </source>
</evidence>
<proteinExistence type="predicted"/>
<evidence type="ECO:0000313" key="3">
    <source>
        <dbReference type="Proteomes" id="UP000186601"/>
    </source>
</evidence>
<gene>
    <name evidence="2" type="ORF">PHLCEN_2v3167</name>
</gene>
<comment type="caution">
    <text evidence="2">The sequence shown here is derived from an EMBL/GenBank/DDBJ whole genome shotgun (WGS) entry which is preliminary data.</text>
</comment>
<protein>
    <submittedName>
        <fullName evidence="2">Uncharacterized protein</fullName>
    </submittedName>
</protein>